<sequence>MGDFQTNFFWRSIFQRMVKNRKENGVSRAETGKYDVAEYAARFENLVRYFPHYQGEAGERSKCVKFVNGLRPEVKMMRTSGGLQPVGGSSQAITGCLSLRVEVVVVVVLLLLLLTPLRCGKCGRLGHIAQWTTRTTRRVFALSGADAAQSDELIQVVLPLSQIDVILGDMFLSANQVEASLREDCTEVFEEVSGLPPEREVEFSHRLVPVNSMLRANACLPMQFKMSDVEEFRCFIGGLAWSTSDRKLKDTFEKFGKLIEAKVVVDKFSGRSRGFGFVTFDDKKAMDEAIDAMNGIDLDGRTITVDRAQPQQDQLEMMVIVTGSVVVIVIVTEIMEVEVVEDLMVVNALSVENLVILLGNALVKGPGEEDMKLKRSLLMFQLSFSFALDNALWTSGIVVWMDH</sequence>
<dbReference type="InterPro" id="IPR012677">
    <property type="entry name" value="Nucleotide-bd_a/b_plait_sf"/>
</dbReference>
<evidence type="ECO:0000256" key="2">
    <source>
        <dbReference type="PROSITE-ProRule" id="PRU00176"/>
    </source>
</evidence>
<dbReference type="InterPro" id="IPR035979">
    <property type="entry name" value="RBD_domain_sf"/>
</dbReference>
<dbReference type="PANTHER" id="PTHR48028:SF2">
    <property type="entry name" value="GLYCINE-RICH RNA-BINDING PROTEIN RZ1A"/>
    <property type="match status" value="1"/>
</dbReference>
<feature type="domain" description="RRM" evidence="3">
    <location>
        <begin position="232"/>
        <end position="310"/>
    </location>
</feature>
<dbReference type="Gene3D" id="3.30.70.330">
    <property type="match status" value="1"/>
</dbReference>
<proteinExistence type="predicted"/>
<evidence type="ECO:0000259" key="3">
    <source>
        <dbReference type="PROSITE" id="PS50102"/>
    </source>
</evidence>
<comment type="caution">
    <text evidence="4">The sequence shown here is derived from an EMBL/GenBank/DDBJ whole genome shotgun (WGS) entry which is preliminary data.</text>
</comment>
<dbReference type="GO" id="GO:0003723">
    <property type="term" value="F:RNA binding"/>
    <property type="evidence" value="ECO:0007669"/>
    <property type="project" value="UniProtKB-UniRule"/>
</dbReference>
<dbReference type="Pfam" id="PF00076">
    <property type="entry name" value="RRM_1"/>
    <property type="match status" value="1"/>
</dbReference>
<dbReference type="AlphaFoldDB" id="A0A445KMH2"/>
<organism evidence="4 5">
    <name type="scientific">Glycine soja</name>
    <name type="common">Wild soybean</name>
    <dbReference type="NCBI Taxonomy" id="3848"/>
    <lineage>
        <taxon>Eukaryota</taxon>
        <taxon>Viridiplantae</taxon>
        <taxon>Streptophyta</taxon>
        <taxon>Embryophyta</taxon>
        <taxon>Tracheophyta</taxon>
        <taxon>Spermatophyta</taxon>
        <taxon>Magnoliopsida</taxon>
        <taxon>eudicotyledons</taxon>
        <taxon>Gunneridae</taxon>
        <taxon>Pentapetalae</taxon>
        <taxon>rosids</taxon>
        <taxon>fabids</taxon>
        <taxon>Fabales</taxon>
        <taxon>Fabaceae</taxon>
        <taxon>Papilionoideae</taxon>
        <taxon>50 kb inversion clade</taxon>
        <taxon>NPAAA clade</taxon>
        <taxon>indigoferoid/millettioid clade</taxon>
        <taxon>Phaseoleae</taxon>
        <taxon>Glycine</taxon>
        <taxon>Glycine subgen. Soja</taxon>
    </lineage>
</organism>
<dbReference type="CDD" id="cd21608">
    <property type="entry name" value="RRM2_NsCP33_like"/>
    <property type="match status" value="1"/>
</dbReference>
<protein>
    <submittedName>
        <fullName evidence="4">Glycine-rich RNA-binding protein RZ1A</fullName>
    </submittedName>
</protein>
<dbReference type="PROSITE" id="PS50102">
    <property type="entry name" value="RRM"/>
    <property type="match status" value="1"/>
</dbReference>
<keyword evidence="1 2" id="KW-0694">RNA-binding</keyword>
<dbReference type="InterPro" id="IPR048289">
    <property type="entry name" value="RRM2_NsCP33-like"/>
</dbReference>
<gene>
    <name evidence="4" type="ORF">D0Y65_012071</name>
</gene>
<dbReference type="PANTHER" id="PTHR48028">
    <property type="entry name" value="GLYCINE-RICH RNA-BINDING PROTEIN RZ1A"/>
    <property type="match status" value="1"/>
</dbReference>
<name>A0A445KMH2_GLYSO</name>
<evidence type="ECO:0000313" key="4">
    <source>
        <dbReference type="EMBL" id="RZC12120.1"/>
    </source>
</evidence>
<evidence type="ECO:0000313" key="5">
    <source>
        <dbReference type="Proteomes" id="UP000289340"/>
    </source>
</evidence>
<keyword evidence="5" id="KW-1185">Reference proteome</keyword>
<accession>A0A445KMH2</accession>
<dbReference type="SMART" id="SM00360">
    <property type="entry name" value="RRM"/>
    <property type="match status" value="1"/>
</dbReference>
<dbReference type="EMBL" id="QZWG01000005">
    <property type="protein sequence ID" value="RZC12120.1"/>
    <property type="molecule type" value="Genomic_DNA"/>
</dbReference>
<dbReference type="Proteomes" id="UP000289340">
    <property type="component" value="Chromosome 5"/>
</dbReference>
<dbReference type="InterPro" id="IPR051106">
    <property type="entry name" value="RNA-bind/splicing_reg"/>
</dbReference>
<dbReference type="SUPFAM" id="SSF54928">
    <property type="entry name" value="RNA-binding domain, RBD"/>
    <property type="match status" value="1"/>
</dbReference>
<evidence type="ECO:0000256" key="1">
    <source>
        <dbReference type="ARBA" id="ARBA00022884"/>
    </source>
</evidence>
<reference evidence="4 5" key="1">
    <citation type="submission" date="2018-09" db="EMBL/GenBank/DDBJ databases">
        <title>A high-quality reference genome of wild soybean provides a powerful tool to mine soybean genomes.</title>
        <authorList>
            <person name="Xie M."/>
            <person name="Chung C.Y.L."/>
            <person name="Li M.-W."/>
            <person name="Wong F.-L."/>
            <person name="Chan T.-F."/>
            <person name="Lam H.-M."/>
        </authorList>
    </citation>
    <scope>NUCLEOTIDE SEQUENCE [LARGE SCALE GENOMIC DNA]</scope>
    <source>
        <strain evidence="5">cv. W05</strain>
        <tissue evidence="4">Hypocotyl of etiolated seedlings</tissue>
    </source>
</reference>
<dbReference type="InterPro" id="IPR000504">
    <property type="entry name" value="RRM_dom"/>
</dbReference>